<dbReference type="KEGG" id="pmuc:ING2E5A_0906"/>
<dbReference type="InterPro" id="IPR012341">
    <property type="entry name" value="6hp_glycosidase-like_sf"/>
</dbReference>
<keyword evidence="3" id="KW-1185">Reference proteome</keyword>
<protein>
    <submittedName>
        <fullName evidence="2">Uncharacterized protein</fullName>
    </submittedName>
</protein>
<dbReference type="EMBL" id="LT608328">
    <property type="protein sequence ID" value="SCM56495.1"/>
    <property type="molecule type" value="Genomic_DNA"/>
</dbReference>
<dbReference type="InterPro" id="IPR008928">
    <property type="entry name" value="6-hairpin_glycosidase_sf"/>
</dbReference>
<evidence type="ECO:0000256" key="1">
    <source>
        <dbReference type="SAM" id="SignalP"/>
    </source>
</evidence>
<dbReference type="RefSeq" id="WP_071136346.1">
    <property type="nucleotide sequence ID" value="NZ_LT608328.1"/>
</dbReference>
<dbReference type="GO" id="GO:0005975">
    <property type="term" value="P:carbohydrate metabolic process"/>
    <property type="evidence" value="ECO:0007669"/>
    <property type="project" value="InterPro"/>
</dbReference>
<dbReference type="STRING" id="1642646.ING2E5A_0906"/>
<sequence>MRALFLFLLILLAGSNHANVPERINRKAVVTRHNIKSDRFSKRSPAQVGNGEIAFGVDLTGLQTFVPFNTLSQWGWHSDPVPEGVEIGNFRGQQVEQNGKMVTYPLRNEENEEQRMISDWLTGNPHRINLGRIAFSLLDEQGEEVQMDDLQHCQQEVDLWTGIISSYFEIDGIPVQVYTACHPERDLIAVSVESRLISLNRLAVEISFPGASAANSRKGNYIGIWNEPDNHSTTYSRGNRQVNFTRRLDQDCYYSTLSWDTPANFSEVEGTMHTFRLAPEGERMAFTCEFSPKEIRKKRVTATATLEASKKGWKRFWESGAAIDLSGSKDERWFELERRIVLSRYLMKTNESGSLPPQESGLVNNNGWYGRFHFEMIWWHLVHWPLWDNLELADKSLSIYRDFLETARMRAKGEGFNGAKWPKCTAYTNVEWPDIAHAFLIWQQPHPIYFAELEYRQNPTRKTLKKWSDVVFSTAEFLASFAYYHPEKGEYVLGPPIVPVSENTKYGDTFNPTFELGYWRYGLKTAKTWYQRLDSVVPPPIDTVYQRLSPYPMEDSLYVLYEGIPDMWSKYTFEHPAIIGIYGMLPGDGVDRKVLENTFDKILSSWNFRRIWGWDFPMLAMTAVRLGRPELAIDLLLHDNYIFDEHGLAYGEGSPYPYFPSNGGLLTAIAMMAAGWDGCSEDAAPGFPNDGNWKVTFENLHKLP</sequence>
<dbReference type="Proteomes" id="UP000178485">
    <property type="component" value="Chromosome i"/>
</dbReference>
<dbReference type="Gene3D" id="1.50.10.10">
    <property type="match status" value="1"/>
</dbReference>
<feature type="chain" id="PRO_5009603820" evidence="1">
    <location>
        <begin position="19"/>
        <end position="704"/>
    </location>
</feature>
<dbReference type="SUPFAM" id="SSF48208">
    <property type="entry name" value="Six-hairpin glycosidases"/>
    <property type="match status" value="1"/>
</dbReference>
<gene>
    <name evidence="2" type="ORF">ING2E5A_0906</name>
</gene>
<evidence type="ECO:0000313" key="2">
    <source>
        <dbReference type="EMBL" id="SCM56495.1"/>
    </source>
</evidence>
<proteinExistence type="predicted"/>
<organism evidence="2 3">
    <name type="scientific">Petrimonas mucosa</name>
    <dbReference type="NCBI Taxonomy" id="1642646"/>
    <lineage>
        <taxon>Bacteria</taxon>
        <taxon>Pseudomonadati</taxon>
        <taxon>Bacteroidota</taxon>
        <taxon>Bacteroidia</taxon>
        <taxon>Bacteroidales</taxon>
        <taxon>Dysgonomonadaceae</taxon>
        <taxon>Petrimonas</taxon>
    </lineage>
</organism>
<feature type="signal peptide" evidence="1">
    <location>
        <begin position="1"/>
        <end position="18"/>
    </location>
</feature>
<accession>A0A1G4G5G3</accession>
<evidence type="ECO:0000313" key="3">
    <source>
        <dbReference type="Proteomes" id="UP000178485"/>
    </source>
</evidence>
<keyword evidence="1" id="KW-0732">Signal</keyword>
<name>A0A1G4G5G3_9BACT</name>
<dbReference type="AlphaFoldDB" id="A0A1G4G5G3"/>
<reference evidence="2 3" key="1">
    <citation type="submission" date="2016-08" db="EMBL/GenBank/DDBJ databases">
        <authorList>
            <person name="Seilhamer J.J."/>
        </authorList>
    </citation>
    <scope>NUCLEOTIDE SEQUENCE [LARGE SCALE GENOMIC DNA]</scope>
    <source>
        <strain evidence="2">ING2-E5A</strain>
    </source>
</reference>